<dbReference type="Gene3D" id="3.60.10.10">
    <property type="entry name" value="Endonuclease/exonuclease/phosphatase"/>
    <property type="match status" value="1"/>
</dbReference>
<dbReference type="CDD" id="cd09076">
    <property type="entry name" value="L1-EN"/>
    <property type="match status" value="1"/>
</dbReference>
<reference evidence="1 2" key="1">
    <citation type="journal article" date="2007" name="Nature">
        <title>Evolution of genes and genomes on the Drosophila phylogeny.</title>
        <authorList>
            <consortium name="Drosophila 12 Genomes Consortium"/>
            <person name="Clark A.G."/>
            <person name="Eisen M.B."/>
            <person name="Smith D.R."/>
            <person name="Bergman C.M."/>
            <person name="Oliver B."/>
            <person name="Markow T.A."/>
            <person name="Kaufman T.C."/>
            <person name="Kellis M."/>
            <person name="Gelbart W."/>
            <person name="Iyer V.N."/>
            <person name="Pollard D.A."/>
            <person name="Sackton T.B."/>
            <person name="Larracuente A.M."/>
            <person name="Singh N.D."/>
            <person name="Abad J.P."/>
            <person name="Abt D.N."/>
            <person name="Adryan B."/>
            <person name="Aguade M."/>
            <person name="Akashi H."/>
            <person name="Anderson W.W."/>
            <person name="Aquadro C.F."/>
            <person name="Ardell D.H."/>
            <person name="Arguello R."/>
            <person name="Artieri C.G."/>
            <person name="Barbash D.A."/>
            <person name="Barker D."/>
            <person name="Barsanti P."/>
            <person name="Batterham P."/>
            <person name="Batzoglou S."/>
            <person name="Begun D."/>
            <person name="Bhutkar A."/>
            <person name="Blanco E."/>
            <person name="Bosak S.A."/>
            <person name="Bradley R.K."/>
            <person name="Brand A.D."/>
            <person name="Brent M.R."/>
            <person name="Brooks A.N."/>
            <person name="Brown R.H."/>
            <person name="Butlin R.K."/>
            <person name="Caggese C."/>
            <person name="Calvi B.R."/>
            <person name="Bernardo de Carvalho A."/>
            <person name="Caspi A."/>
            <person name="Castrezana S."/>
            <person name="Celniker S.E."/>
            <person name="Chang J.L."/>
            <person name="Chapple C."/>
            <person name="Chatterji S."/>
            <person name="Chinwalla A."/>
            <person name="Civetta A."/>
            <person name="Clifton S.W."/>
            <person name="Comeron J.M."/>
            <person name="Costello J.C."/>
            <person name="Coyne J.A."/>
            <person name="Daub J."/>
            <person name="David R.G."/>
            <person name="Delcher A.L."/>
            <person name="Delehaunty K."/>
            <person name="Do C.B."/>
            <person name="Ebling H."/>
            <person name="Edwards K."/>
            <person name="Eickbush T."/>
            <person name="Evans J.D."/>
            <person name="Filipski A."/>
            <person name="Findeiss S."/>
            <person name="Freyhult E."/>
            <person name="Fulton L."/>
            <person name="Fulton R."/>
            <person name="Garcia A.C."/>
            <person name="Gardiner A."/>
            <person name="Garfield D.A."/>
            <person name="Garvin B.E."/>
            <person name="Gibson G."/>
            <person name="Gilbert D."/>
            <person name="Gnerre S."/>
            <person name="Godfrey J."/>
            <person name="Good R."/>
            <person name="Gotea V."/>
            <person name="Gravely B."/>
            <person name="Greenberg A.J."/>
            <person name="Griffiths-Jones S."/>
            <person name="Gross S."/>
            <person name="Guigo R."/>
            <person name="Gustafson E.A."/>
            <person name="Haerty W."/>
            <person name="Hahn M.W."/>
            <person name="Halligan D.L."/>
            <person name="Halpern A.L."/>
            <person name="Halter G.M."/>
            <person name="Han M.V."/>
            <person name="Heger A."/>
            <person name="Hillier L."/>
            <person name="Hinrichs A.S."/>
            <person name="Holmes I."/>
            <person name="Hoskins R.A."/>
            <person name="Hubisz M.J."/>
            <person name="Hultmark D."/>
            <person name="Huntley M.A."/>
            <person name="Jaffe D.B."/>
            <person name="Jagadeeshan S."/>
            <person name="Jeck W.R."/>
            <person name="Johnson J."/>
            <person name="Jones C.D."/>
            <person name="Jordan W.C."/>
            <person name="Karpen G.H."/>
            <person name="Kataoka E."/>
            <person name="Keightley P.D."/>
            <person name="Kheradpour P."/>
            <person name="Kirkness E.F."/>
            <person name="Koerich L.B."/>
            <person name="Kristiansen K."/>
            <person name="Kudrna D."/>
            <person name="Kulathinal R.J."/>
            <person name="Kumar S."/>
            <person name="Kwok R."/>
            <person name="Lander E."/>
            <person name="Langley C.H."/>
            <person name="Lapoint R."/>
            <person name="Lazzaro B.P."/>
            <person name="Lee S.J."/>
            <person name="Levesque L."/>
            <person name="Li R."/>
            <person name="Lin C.F."/>
            <person name="Lin M.F."/>
            <person name="Lindblad-Toh K."/>
            <person name="Llopart A."/>
            <person name="Long M."/>
            <person name="Low L."/>
            <person name="Lozovsky E."/>
            <person name="Lu J."/>
            <person name="Luo M."/>
            <person name="Machado C.A."/>
            <person name="Makalowski W."/>
            <person name="Marzo M."/>
            <person name="Matsuda M."/>
            <person name="Matzkin L."/>
            <person name="McAllister B."/>
            <person name="McBride C.S."/>
            <person name="McKernan B."/>
            <person name="McKernan K."/>
            <person name="Mendez-Lago M."/>
            <person name="Minx P."/>
            <person name="Mollenhauer M.U."/>
            <person name="Montooth K."/>
            <person name="Mount S.M."/>
            <person name="Mu X."/>
            <person name="Myers E."/>
            <person name="Negre B."/>
            <person name="Newfeld S."/>
            <person name="Nielsen R."/>
            <person name="Noor M.A."/>
            <person name="O'Grady P."/>
            <person name="Pachter L."/>
            <person name="Papaceit M."/>
            <person name="Parisi M.J."/>
            <person name="Parisi M."/>
            <person name="Parts L."/>
            <person name="Pedersen J.S."/>
            <person name="Pesole G."/>
            <person name="Phillippy A.M."/>
            <person name="Ponting C.P."/>
            <person name="Pop M."/>
            <person name="Porcelli D."/>
            <person name="Powell J.R."/>
            <person name="Prohaska S."/>
            <person name="Pruitt K."/>
            <person name="Puig M."/>
            <person name="Quesneville H."/>
            <person name="Ram K.R."/>
            <person name="Rand D."/>
            <person name="Rasmussen M.D."/>
            <person name="Reed L.K."/>
            <person name="Reenan R."/>
            <person name="Reily A."/>
            <person name="Remington K.A."/>
            <person name="Rieger T.T."/>
            <person name="Ritchie M.G."/>
            <person name="Robin C."/>
            <person name="Rogers Y.H."/>
            <person name="Rohde C."/>
            <person name="Rozas J."/>
            <person name="Rubenfield M.J."/>
            <person name="Ruiz A."/>
            <person name="Russo S."/>
            <person name="Salzberg S.L."/>
            <person name="Sanchez-Gracia A."/>
            <person name="Saranga D.J."/>
            <person name="Sato H."/>
            <person name="Schaeffer S.W."/>
            <person name="Schatz M.C."/>
            <person name="Schlenke T."/>
            <person name="Schwartz R."/>
            <person name="Segarra C."/>
            <person name="Singh R.S."/>
            <person name="Sirot L."/>
            <person name="Sirota M."/>
            <person name="Sisneros N.B."/>
            <person name="Smith C.D."/>
            <person name="Smith T.F."/>
            <person name="Spieth J."/>
            <person name="Stage D.E."/>
            <person name="Stark A."/>
            <person name="Stephan W."/>
            <person name="Strausberg R.L."/>
            <person name="Strempel S."/>
            <person name="Sturgill D."/>
            <person name="Sutton G."/>
            <person name="Sutton G.G."/>
            <person name="Tao W."/>
            <person name="Teichmann S."/>
            <person name="Tobari Y.N."/>
            <person name="Tomimura Y."/>
            <person name="Tsolas J.M."/>
            <person name="Valente V.L."/>
            <person name="Venter E."/>
            <person name="Venter J.C."/>
            <person name="Vicario S."/>
            <person name="Vieira F.G."/>
            <person name="Vilella A.J."/>
            <person name="Villasante A."/>
            <person name="Walenz B."/>
            <person name="Wang J."/>
            <person name="Wasserman M."/>
            <person name="Watts T."/>
            <person name="Wilson D."/>
            <person name="Wilson R.K."/>
            <person name="Wing R.A."/>
            <person name="Wolfner M.F."/>
            <person name="Wong A."/>
            <person name="Wong G.K."/>
            <person name="Wu C.I."/>
            <person name="Wu G."/>
            <person name="Yamamoto D."/>
            <person name="Yang H.P."/>
            <person name="Yang S.P."/>
            <person name="Yorke J.A."/>
            <person name="Yoshida K."/>
            <person name="Zdobnov E."/>
            <person name="Zhang P."/>
            <person name="Zhang Y."/>
            <person name="Zimin A.V."/>
            <person name="Baldwin J."/>
            <person name="Abdouelleil A."/>
            <person name="Abdulkadir J."/>
            <person name="Abebe A."/>
            <person name="Abera B."/>
            <person name="Abreu J."/>
            <person name="Acer S.C."/>
            <person name="Aftuck L."/>
            <person name="Alexander A."/>
            <person name="An P."/>
            <person name="Anderson E."/>
            <person name="Anderson S."/>
            <person name="Arachi H."/>
            <person name="Azer M."/>
            <person name="Bachantsang P."/>
            <person name="Barry A."/>
            <person name="Bayul T."/>
            <person name="Berlin A."/>
            <person name="Bessette D."/>
            <person name="Bloom T."/>
            <person name="Blye J."/>
            <person name="Boguslavskiy L."/>
            <person name="Bonnet C."/>
            <person name="Boukhgalter B."/>
            <person name="Bourzgui I."/>
            <person name="Brown A."/>
            <person name="Cahill P."/>
            <person name="Channer S."/>
            <person name="Cheshatsang Y."/>
            <person name="Chuda L."/>
            <person name="Citroen M."/>
            <person name="Collymore A."/>
            <person name="Cooke P."/>
            <person name="Costello M."/>
            <person name="D'Aco K."/>
            <person name="Daza R."/>
            <person name="De Haan G."/>
            <person name="DeGray S."/>
            <person name="DeMaso C."/>
            <person name="Dhargay N."/>
            <person name="Dooley K."/>
            <person name="Dooley E."/>
            <person name="Doricent M."/>
            <person name="Dorje P."/>
            <person name="Dorjee K."/>
            <person name="Dupes A."/>
            <person name="Elong R."/>
            <person name="Falk J."/>
            <person name="Farina A."/>
            <person name="Faro S."/>
            <person name="Ferguson D."/>
            <person name="Fisher S."/>
            <person name="Foley C.D."/>
            <person name="Franke A."/>
            <person name="Friedrich D."/>
            <person name="Gadbois L."/>
            <person name="Gearin G."/>
            <person name="Gearin C.R."/>
            <person name="Giannoukos G."/>
            <person name="Goode T."/>
            <person name="Graham J."/>
            <person name="Grandbois E."/>
            <person name="Grewal S."/>
            <person name="Gyaltsen K."/>
            <person name="Hafez N."/>
            <person name="Hagos B."/>
            <person name="Hall J."/>
            <person name="Henson C."/>
            <person name="Hollinger A."/>
            <person name="Honan T."/>
            <person name="Huard M.D."/>
            <person name="Hughes L."/>
            <person name="Hurhula B."/>
            <person name="Husby M.E."/>
            <person name="Kamat A."/>
            <person name="Kanga B."/>
            <person name="Kashin S."/>
            <person name="Khazanovich D."/>
            <person name="Kisner P."/>
            <person name="Lance K."/>
            <person name="Lara M."/>
            <person name="Lee W."/>
            <person name="Lennon N."/>
            <person name="Letendre F."/>
            <person name="LeVine R."/>
            <person name="Lipovsky A."/>
            <person name="Liu X."/>
            <person name="Liu J."/>
            <person name="Liu S."/>
            <person name="Lokyitsang T."/>
            <person name="Lokyitsang Y."/>
            <person name="Lubonja R."/>
            <person name="Lui A."/>
            <person name="MacDonald P."/>
            <person name="Magnisalis V."/>
            <person name="Maru K."/>
            <person name="Matthews C."/>
            <person name="McCusker W."/>
            <person name="McDonough S."/>
            <person name="Mehta T."/>
            <person name="Meldrim J."/>
            <person name="Meneus L."/>
            <person name="Mihai O."/>
            <person name="Mihalev A."/>
            <person name="Mihova T."/>
            <person name="Mittelman R."/>
            <person name="Mlenga V."/>
            <person name="Montmayeur A."/>
            <person name="Mulrain L."/>
            <person name="Navidi A."/>
            <person name="Naylor J."/>
            <person name="Negash T."/>
            <person name="Nguyen T."/>
            <person name="Nguyen N."/>
            <person name="Nicol R."/>
            <person name="Norbu C."/>
            <person name="Norbu N."/>
            <person name="Novod N."/>
            <person name="O'Neill B."/>
            <person name="Osman S."/>
            <person name="Markiewicz E."/>
            <person name="Oyono O.L."/>
            <person name="Patti C."/>
            <person name="Phunkhang P."/>
            <person name="Pierre F."/>
            <person name="Priest M."/>
            <person name="Raghuraman S."/>
            <person name="Rege F."/>
            <person name="Reyes R."/>
            <person name="Rise C."/>
            <person name="Rogov P."/>
            <person name="Ross K."/>
            <person name="Ryan E."/>
            <person name="Settipalli S."/>
            <person name="Shea T."/>
            <person name="Sherpa N."/>
            <person name="Shi L."/>
            <person name="Shih D."/>
            <person name="Sparrow T."/>
            <person name="Spaulding J."/>
            <person name="Stalker J."/>
            <person name="Stange-Thomann N."/>
            <person name="Stavropoulos S."/>
            <person name="Stone C."/>
            <person name="Strader C."/>
            <person name="Tesfaye S."/>
            <person name="Thomson T."/>
            <person name="Thoulutsang Y."/>
            <person name="Thoulutsang D."/>
            <person name="Topham K."/>
            <person name="Topping I."/>
            <person name="Tsamla T."/>
            <person name="Vassiliev H."/>
            <person name="Vo A."/>
            <person name="Wangchuk T."/>
            <person name="Wangdi T."/>
            <person name="Weiand M."/>
            <person name="Wilkinson J."/>
            <person name="Wilson A."/>
            <person name="Yadav S."/>
            <person name="Young G."/>
            <person name="Yu Q."/>
            <person name="Zembek L."/>
            <person name="Zhong D."/>
            <person name="Zimmer A."/>
            <person name="Zwirko Z."/>
            <person name="Jaffe D.B."/>
            <person name="Alvarez P."/>
            <person name="Brockman W."/>
            <person name="Butler J."/>
            <person name="Chin C."/>
            <person name="Gnerre S."/>
            <person name="Grabherr M."/>
            <person name="Kleber M."/>
            <person name="Mauceli E."/>
            <person name="MacCallum I."/>
        </authorList>
    </citation>
    <scope>NUCLEOTIDE SEQUENCE [LARGE SCALE GENOMIC DNA]</scope>
    <source>
        <strain evidence="2">Tucson 14024-0371.13</strain>
    </source>
</reference>
<dbReference type="SUPFAM" id="SSF56219">
    <property type="entry name" value="DNase I-like"/>
    <property type="match status" value="1"/>
</dbReference>
<dbReference type="EMBL" id="CH902630">
    <property type="protein sequence ID" value="KPU77520.1"/>
    <property type="molecule type" value="Genomic_DNA"/>
</dbReference>
<evidence type="ECO:0008006" key="3">
    <source>
        <dbReference type="Google" id="ProtNLM"/>
    </source>
</evidence>
<protein>
    <recommendedName>
        <fullName evidence="3">Endonuclease/exonuclease/phosphatase domain-containing protein</fullName>
    </recommendedName>
</protein>
<proteinExistence type="predicted"/>
<accession>A0A0P9C1K0</accession>
<dbReference type="AlphaFoldDB" id="A0A0P9C1K0"/>
<evidence type="ECO:0000313" key="2">
    <source>
        <dbReference type="Proteomes" id="UP000007801"/>
    </source>
</evidence>
<dbReference type="Proteomes" id="UP000007801">
    <property type="component" value="Unassembled WGS sequence"/>
</dbReference>
<dbReference type="InterPro" id="IPR036691">
    <property type="entry name" value="Endo/exonu/phosph_ase_sf"/>
</dbReference>
<dbReference type="PANTHER" id="PTHR23227">
    <property type="entry name" value="BUCENTAUR RELATED"/>
    <property type="match status" value="1"/>
</dbReference>
<sequence>MTTLRISKRTRIGQCNVRTLMEPSRLAQLENEMDRLQIAIAGISEMRWSGKGATTSQSNLVLHSGSSDGGRNGNLITARFRCNARHITIVQCYAPTEDASDDIKDDFYNALISSLNKVIRGDIKILMGDFNAKVGPNNTGLESTGRHGIGTRSDNGDRLIDLCQTFQLVIGGTVFPHREVHKYTWTSPDGNTRNQIDHLCIKPLKLSKASSIKR</sequence>
<dbReference type="STRING" id="7217.A0A0P9C1K0"/>
<evidence type="ECO:0000313" key="1">
    <source>
        <dbReference type="EMBL" id="KPU77520.1"/>
    </source>
</evidence>
<organism evidence="1 2">
    <name type="scientific">Drosophila ananassae</name>
    <name type="common">Fruit fly</name>
    <dbReference type="NCBI Taxonomy" id="7217"/>
    <lineage>
        <taxon>Eukaryota</taxon>
        <taxon>Metazoa</taxon>
        <taxon>Ecdysozoa</taxon>
        <taxon>Arthropoda</taxon>
        <taxon>Hexapoda</taxon>
        <taxon>Insecta</taxon>
        <taxon>Pterygota</taxon>
        <taxon>Neoptera</taxon>
        <taxon>Endopterygota</taxon>
        <taxon>Diptera</taxon>
        <taxon>Brachycera</taxon>
        <taxon>Muscomorpha</taxon>
        <taxon>Ephydroidea</taxon>
        <taxon>Drosophilidae</taxon>
        <taxon>Drosophila</taxon>
        <taxon>Sophophora</taxon>
    </lineage>
</organism>
<dbReference type="InParanoid" id="A0A0P9C1K0"/>
<dbReference type="InterPro" id="IPR027124">
    <property type="entry name" value="Swc5/CFDP1/2"/>
</dbReference>
<dbReference type="PANTHER" id="PTHR23227:SF67">
    <property type="entry name" value="CRANIOFACIAL DEVELOPMENT PROTEIN 2-LIKE"/>
    <property type="match status" value="1"/>
</dbReference>
<gene>
    <name evidence="1" type="primary">Dana\GF27258</name>
    <name evidence="1" type="ORF">GF27258</name>
</gene>
<dbReference type="SMR" id="A0A0P9C1K0"/>
<dbReference type="OrthoDB" id="8049952at2759"/>
<name>A0A0P9C1K0_DROAN</name>
<keyword evidence="2" id="KW-1185">Reference proteome</keyword>